<evidence type="ECO:0000313" key="4">
    <source>
        <dbReference type="Proteomes" id="UP000516320"/>
    </source>
</evidence>
<feature type="transmembrane region" description="Helical" evidence="1">
    <location>
        <begin position="106"/>
        <end position="126"/>
    </location>
</feature>
<dbReference type="AlphaFoldDB" id="A0A7H0SMW7"/>
<dbReference type="EMBL" id="CP046884">
    <property type="protein sequence ID" value="QNQ89892.1"/>
    <property type="molecule type" value="Genomic_DNA"/>
</dbReference>
<feature type="transmembrane region" description="Helical" evidence="1">
    <location>
        <begin position="146"/>
        <end position="163"/>
    </location>
</feature>
<dbReference type="InterPro" id="IPR027383">
    <property type="entry name" value="Znf_put"/>
</dbReference>
<dbReference type="KEGG" id="cpoy:GP475_03950"/>
<evidence type="ECO:0000259" key="2">
    <source>
        <dbReference type="Pfam" id="PF13490"/>
    </source>
</evidence>
<evidence type="ECO:0000256" key="1">
    <source>
        <dbReference type="SAM" id="Phobius"/>
    </source>
</evidence>
<keyword evidence="1" id="KW-0472">Membrane</keyword>
<keyword evidence="1" id="KW-0812">Transmembrane</keyword>
<gene>
    <name evidence="3" type="ORF">GP475_03950</name>
</gene>
<keyword evidence="1" id="KW-1133">Transmembrane helix</keyword>
<protein>
    <recommendedName>
        <fullName evidence="2">Putative zinc-finger domain-containing protein</fullName>
    </recommendedName>
</protein>
<feature type="domain" description="Putative zinc-finger" evidence="2">
    <location>
        <begin position="20"/>
        <end position="54"/>
    </location>
</feature>
<feature type="transmembrane region" description="Helical" evidence="1">
    <location>
        <begin position="170"/>
        <end position="190"/>
    </location>
</feature>
<keyword evidence="4" id="KW-1185">Reference proteome</keyword>
<proteinExistence type="predicted"/>
<dbReference type="Proteomes" id="UP000516320">
    <property type="component" value="Chromosome"/>
</dbReference>
<accession>A0A7H0SMW7</accession>
<reference evidence="3 4" key="1">
    <citation type="submission" date="2019-12" db="EMBL/GenBank/DDBJ databases">
        <title>Corynebacterium sp. nov., isolated from feces of the Anser Albifrons in China.</title>
        <authorList>
            <person name="Liu Q."/>
        </authorList>
    </citation>
    <scope>NUCLEOTIDE SEQUENCE [LARGE SCALE GENOMIC DNA]</scope>
    <source>
        <strain evidence="3 4">4H37-19</strain>
    </source>
</reference>
<organism evidence="3 4">
    <name type="scientific">Corynebacterium poyangense</name>
    <dbReference type="NCBI Taxonomy" id="2684405"/>
    <lineage>
        <taxon>Bacteria</taxon>
        <taxon>Bacillati</taxon>
        <taxon>Actinomycetota</taxon>
        <taxon>Actinomycetes</taxon>
        <taxon>Mycobacteriales</taxon>
        <taxon>Corynebacteriaceae</taxon>
        <taxon>Corynebacterium</taxon>
    </lineage>
</organism>
<dbReference type="Pfam" id="PF13490">
    <property type="entry name" value="zf-HC2"/>
    <property type="match status" value="1"/>
</dbReference>
<evidence type="ECO:0000313" key="3">
    <source>
        <dbReference type="EMBL" id="QNQ89892.1"/>
    </source>
</evidence>
<name>A0A7H0SMW7_9CORY</name>
<feature type="transmembrane region" description="Helical" evidence="1">
    <location>
        <begin position="202"/>
        <end position="221"/>
    </location>
</feature>
<sequence length="243" mass="26563">MWFLVQAELALTGCYLVLDCEQIQAAISARLDGEPTGIPDDVIDAHVAACPECRAYQEKILLLHEKFSFKEDPVALAVSQGPRPDLADSILADAEPQLRKRATTRALGLALTRVALCILAIAYVGWAVTLLARSTNLSPEDPNNAFVVEAAALRVALAVGLIFGAWWPRLVVGMLPVIGTFFMFSAGLGMRDFVLGQASEEQWLQLVMLFISLLVLLWSWLNNYGLDAFRRYWLTLGSGSAGP</sequence>